<dbReference type="InterPro" id="IPR009538">
    <property type="entry name" value="PV-1"/>
</dbReference>
<reference evidence="3" key="2">
    <citation type="submission" date="2025-09" db="UniProtKB">
        <authorList>
            <consortium name="Ensembl"/>
        </authorList>
    </citation>
    <scope>IDENTIFICATION</scope>
</reference>
<feature type="transmembrane region" description="Helical" evidence="2">
    <location>
        <begin position="31"/>
        <end position="53"/>
    </location>
</feature>
<dbReference type="Ensembl" id="ENSVKKT00000003666.1">
    <property type="protein sequence ID" value="ENSVKKP00000003568.1"/>
    <property type="gene ID" value="ENSVKKG00000002739.1"/>
</dbReference>
<keyword evidence="2" id="KW-0472">Membrane</keyword>
<dbReference type="OrthoDB" id="9944409at2759"/>
<dbReference type="AlphaFoldDB" id="A0A8D2IWD0"/>
<evidence type="ECO:0008006" key="5">
    <source>
        <dbReference type="Google" id="ProtNLM"/>
    </source>
</evidence>
<dbReference type="OMA" id="FYMKYFF"/>
<dbReference type="GO" id="GO:0015078">
    <property type="term" value="F:proton transmembrane transporter activity"/>
    <property type="evidence" value="ECO:0007669"/>
    <property type="project" value="InterPro"/>
</dbReference>
<dbReference type="KEGG" id="vko:123036648"/>
<proteinExistence type="predicted"/>
<name>A0A8D2IWD0_VARKO</name>
<dbReference type="PANTHER" id="PTHR21687:SF5">
    <property type="entry name" value="PLASMALEMMA VESICLE-ASSOCIATED PROTEIN"/>
    <property type="match status" value="1"/>
</dbReference>
<keyword evidence="4" id="KW-1185">Reference proteome</keyword>
<dbReference type="GO" id="GO:0015986">
    <property type="term" value="P:proton motive force-driven ATP synthesis"/>
    <property type="evidence" value="ECO:0007669"/>
    <property type="project" value="InterPro"/>
</dbReference>
<keyword evidence="2" id="KW-1133">Transmembrane helix</keyword>
<dbReference type="Proteomes" id="UP000694545">
    <property type="component" value="Unplaced"/>
</dbReference>
<sequence>MEKNPYSMAKLSLDTKSGTGPKRDCCFYAKYFFLFLSLIQFLIILGLVLFMVYGKPEEVTKKRLEGLSDQVEQCRKKSADLGTEIAALKRQLNSSRAESAKTHLEATRINNTLKACTFEKAKMADQQKNQGYTQKMLQECIFNFQILNMTCPVQLSSLQDQLKMESHILQESKETHTRQAQALQERLQMAEKERQDCQVEKMHLQKQGDTYRLLESRVLDAMSPVREALRGAVDRTFLSPPHSCYDFSTIHQACLTLGPSLQSQVEGLARQVDQKVAEVAQRTADLERDKASCGHGLQELQRQISAEQERCKRDKQLLQEAQDGETKKMYGERQKLVGEKEMLKMQLEQSKEACLRTRINTSPPIHTGLRIPGASAGLNPFALNLPLNTGGAANPIGPVAAPNTYSNPLGRPQGLPGPHTLSTAERMRIQELLKENAKKQNQTMAVKPEARPR</sequence>
<keyword evidence="1" id="KW-0175">Coiled coil</keyword>
<evidence type="ECO:0000313" key="4">
    <source>
        <dbReference type="Proteomes" id="UP000694545"/>
    </source>
</evidence>
<dbReference type="CTD" id="83483"/>
<dbReference type="GO" id="GO:0002693">
    <property type="term" value="P:positive regulation of cellular extravasation"/>
    <property type="evidence" value="ECO:0007669"/>
    <property type="project" value="TreeGrafter"/>
</dbReference>
<accession>A0A8D2IWD0</accession>
<dbReference type="Pfam" id="PF06637">
    <property type="entry name" value="PV-1"/>
    <property type="match status" value="1"/>
</dbReference>
<reference evidence="3" key="1">
    <citation type="submission" date="2025-08" db="UniProtKB">
        <authorList>
            <consortium name="Ensembl"/>
        </authorList>
    </citation>
    <scope>IDENTIFICATION</scope>
</reference>
<evidence type="ECO:0000313" key="3">
    <source>
        <dbReference type="Ensembl" id="ENSVKKP00000003568.1"/>
    </source>
</evidence>
<feature type="coiled-coil region" evidence="1">
    <location>
        <begin position="269"/>
        <end position="353"/>
    </location>
</feature>
<protein>
    <recommendedName>
        <fullName evidence="5">Plasmalemma vesicle-associated protein</fullName>
    </recommendedName>
</protein>
<organism evidence="3 4">
    <name type="scientific">Varanus komodoensis</name>
    <name type="common">Komodo dragon</name>
    <dbReference type="NCBI Taxonomy" id="61221"/>
    <lineage>
        <taxon>Eukaryota</taxon>
        <taxon>Metazoa</taxon>
        <taxon>Chordata</taxon>
        <taxon>Craniata</taxon>
        <taxon>Vertebrata</taxon>
        <taxon>Euteleostomi</taxon>
        <taxon>Lepidosauria</taxon>
        <taxon>Squamata</taxon>
        <taxon>Bifurcata</taxon>
        <taxon>Unidentata</taxon>
        <taxon>Episquamata</taxon>
        <taxon>Toxicofera</taxon>
        <taxon>Anguimorpha</taxon>
        <taxon>Paleoanguimorpha</taxon>
        <taxon>Varanoidea</taxon>
        <taxon>Varanidae</taxon>
        <taxon>Varanus</taxon>
    </lineage>
</organism>
<feature type="coiled-coil region" evidence="1">
    <location>
        <begin position="173"/>
        <end position="207"/>
    </location>
</feature>
<evidence type="ECO:0000256" key="1">
    <source>
        <dbReference type="SAM" id="Coils"/>
    </source>
</evidence>
<gene>
    <name evidence="3" type="primary">PLVAP</name>
</gene>
<dbReference type="GO" id="GO:0045259">
    <property type="term" value="C:proton-transporting ATP synthase complex"/>
    <property type="evidence" value="ECO:0007669"/>
    <property type="project" value="UniProtKB-KW"/>
</dbReference>
<keyword evidence="2" id="KW-0812">Transmembrane</keyword>
<dbReference type="PANTHER" id="PTHR21687">
    <property type="entry name" value="PLASMALEMMA VESICLE-ASSOCIATED PROTEIN"/>
    <property type="match status" value="1"/>
</dbReference>
<evidence type="ECO:0000256" key="2">
    <source>
        <dbReference type="SAM" id="Phobius"/>
    </source>
</evidence>
<dbReference type="GO" id="GO:0043114">
    <property type="term" value="P:regulation of vascular permeability"/>
    <property type="evidence" value="ECO:0007669"/>
    <property type="project" value="TreeGrafter"/>
</dbReference>